<evidence type="ECO:0000259" key="2">
    <source>
        <dbReference type="Pfam" id="PF14021"/>
    </source>
</evidence>
<keyword evidence="4" id="KW-1185">Reference proteome</keyword>
<sequence>MQVSLVLLTWILGFAEFPLAAALQPPWHAVARDTEVPAECKGTKYSKADAETFLCGDWRLGPKNAPIKGYEYKVLRCILNGYDRLGGMTAGGLISNFTINENGYWRYPSGDGFTFKTDGKTKDTNTIQLKKDEYVDRFGSEKGFFLAPAGTLYKERSIPPSNLNIQSATGKKEQNFYAYRVNEPFTVNAGNIAPWFGQPGGGEQYHTEPSGNIKQLVKTGKLVEVTAKEIWDSGKMKCPSDEVEIVKVPEPEGPAAPILLPHGGLGR</sequence>
<feature type="chain" id="PRO_5042571974" description="TNT domain-containing protein" evidence="1">
    <location>
        <begin position="23"/>
        <end position="267"/>
    </location>
</feature>
<evidence type="ECO:0000313" key="4">
    <source>
        <dbReference type="Proteomes" id="UP001251528"/>
    </source>
</evidence>
<gene>
    <name evidence="3" type="ORF">QQS21_005136</name>
</gene>
<accession>A0AAJ0FZ99</accession>
<reference evidence="3" key="1">
    <citation type="submission" date="2023-06" db="EMBL/GenBank/DDBJ databases">
        <title>Conoideocrella luteorostrata (Hypocreales: Clavicipitaceae), a potential biocontrol fungus for elongate hemlock scale in United States Christmas tree production areas.</title>
        <authorList>
            <person name="Barrett H."/>
            <person name="Lovett B."/>
            <person name="Macias A.M."/>
            <person name="Stajich J.E."/>
            <person name="Kasson M.T."/>
        </authorList>
    </citation>
    <scope>NUCLEOTIDE SEQUENCE</scope>
    <source>
        <strain evidence="3">ARSEF 14590</strain>
    </source>
</reference>
<evidence type="ECO:0000313" key="3">
    <source>
        <dbReference type="EMBL" id="KAK2600121.1"/>
    </source>
</evidence>
<proteinExistence type="predicted"/>
<dbReference type="GO" id="GO:0050135">
    <property type="term" value="F:NADP+ nucleosidase activity"/>
    <property type="evidence" value="ECO:0007669"/>
    <property type="project" value="InterPro"/>
</dbReference>
<dbReference type="AlphaFoldDB" id="A0AAJ0FZ99"/>
<dbReference type="PANTHER" id="PTHR42059">
    <property type="entry name" value="TNT DOMAIN-CONTAINING PROTEIN"/>
    <property type="match status" value="1"/>
</dbReference>
<dbReference type="InterPro" id="IPR053024">
    <property type="entry name" value="Fungal_surface_NADase"/>
</dbReference>
<organism evidence="3 4">
    <name type="scientific">Conoideocrella luteorostrata</name>
    <dbReference type="NCBI Taxonomy" id="1105319"/>
    <lineage>
        <taxon>Eukaryota</taxon>
        <taxon>Fungi</taxon>
        <taxon>Dikarya</taxon>
        <taxon>Ascomycota</taxon>
        <taxon>Pezizomycotina</taxon>
        <taxon>Sordariomycetes</taxon>
        <taxon>Hypocreomycetidae</taxon>
        <taxon>Hypocreales</taxon>
        <taxon>Clavicipitaceae</taxon>
        <taxon>Conoideocrella</taxon>
    </lineage>
</organism>
<feature type="signal peptide" evidence="1">
    <location>
        <begin position="1"/>
        <end position="22"/>
    </location>
</feature>
<name>A0AAJ0FZ99_9HYPO</name>
<keyword evidence="1" id="KW-0732">Signal</keyword>
<dbReference type="EMBL" id="JASWJB010000082">
    <property type="protein sequence ID" value="KAK2600121.1"/>
    <property type="molecule type" value="Genomic_DNA"/>
</dbReference>
<comment type="caution">
    <text evidence="3">The sequence shown here is derived from an EMBL/GenBank/DDBJ whole genome shotgun (WGS) entry which is preliminary data.</text>
</comment>
<dbReference type="Pfam" id="PF14021">
    <property type="entry name" value="TNT"/>
    <property type="match status" value="1"/>
</dbReference>
<dbReference type="PANTHER" id="PTHR42059:SF1">
    <property type="entry name" value="TNT DOMAIN-CONTAINING PROTEIN"/>
    <property type="match status" value="1"/>
</dbReference>
<evidence type="ECO:0000256" key="1">
    <source>
        <dbReference type="SAM" id="SignalP"/>
    </source>
</evidence>
<protein>
    <recommendedName>
        <fullName evidence="2">TNT domain-containing protein</fullName>
    </recommendedName>
</protein>
<dbReference type="InterPro" id="IPR025331">
    <property type="entry name" value="TNT"/>
</dbReference>
<dbReference type="Proteomes" id="UP001251528">
    <property type="component" value="Unassembled WGS sequence"/>
</dbReference>
<feature type="domain" description="TNT" evidence="2">
    <location>
        <begin position="129"/>
        <end position="225"/>
    </location>
</feature>